<dbReference type="Pfam" id="PF09184">
    <property type="entry name" value="PPP4R2"/>
    <property type="match status" value="1"/>
</dbReference>
<dbReference type="InterPro" id="IPR015267">
    <property type="entry name" value="PPP4R2"/>
</dbReference>
<feature type="region of interest" description="Disordered" evidence="2">
    <location>
        <begin position="378"/>
        <end position="401"/>
    </location>
</feature>
<evidence type="ECO:0000313" key="4">
    <source>
        <dbReference type="Proteomes" id="UP000886611"/>
    </source>
</evidence>
<organism evidence="3 4">
    <name type="scientific">Polypterus senegalus</name>
    <name type="common">Senegal bichir</name>
    <dbReference type="NCBI Taxonomy" id="55291"/>
    <lineage>
        <taxon>Eukaryota</taxon>
        <taxon>Metazoa</taxon>
        <taxon>Chordata</taxon>
        <taxon>Craniata</taxon>
        <taxon>Vertebrata</taxon>
        <taxon>Euteleostomi</taxon>
        <taxon>Actinopterygii</taxon>
        <taxon>Polypteriformes</taxon>
        <taxon>Polypteridae</taxon>
        <taxon>Polypterus</taxon>
    </lineage>
</organism>
<protein>
    <submittedName>
        <fullName evidence="3">PP4R2 phosphatase</fullName>
    </submittedName>
</protein>
<evidence type="ECO:0000256" key="2">
    <source>
        <dbReference type="SAM" id="MobiDB-lite"/>
    </source>
</evidence>
<proteinExistence type="inferred from homology"/>
<feature type="non-terminal residue" evidence="3">
    <location>
        <position position="401"/>
    </location>
</feature>
<feature type="compositionally biased region" description="Low complexity" evidence="2">
    <location>
        <begin position="261"/>
        <end position="277"/>
    </location>
</feature>
<dbReference type="GO" id="GO:0005737">
    <property type="term" value="C:cytoplasm"/>
    <property type="evidence" value="ECO:0007669"/>
    <property type="project" value="TreeGrafter"/>
</dbReference>
<name>A0A8X7XN74_POLSE</name>
<feature type="compositionally biased region" description="Basic and acidic residues" evidence="2">
    <location>
        <begin position="238"/>
        <end position="250"/>
    </location>
</feature>
<evidence type="ECO:0000313" key="3">
    <source>
        <dbReference type="EMBL" id="KAG2470304.1"/>
    </source>
</evidence>
<dbReference type="PANTHER" id="PTHR16487:SF6">
    <property type="entry name" value="SERINE_THREONINE-PROTEIN PHOSPHATASE 4 REGULATORY SUBUNIT 2-A"/>
    <property type="match status" value="1"/>
</dbReference>
<feature type="non-terminal residue" evidence="3">
    <location>
        <position position="1"/>
    </location>
</feature>
<dbReference type="EMBL" id="JAATIS010000094">
    <property type="protein sequence ID" value="KAG2470304.1"/>
    <property type="molecule type" value="Genomic_DNA"/>
</dbReference>
<accession>A0A8X7XN74</accession>
<dbReference type="AlphaFoldDB" id="A0A8X7XN74"/>
<sequence>MEIDTLLEAVKEFEKKGKKEACPVLDQFLCHVAKSGETMIQWSQFKSYFLFKLEKVMDDFRASAPEQRGPANPNVEYIPYEDMKERILKIVNGYNGIPFTIQRLCELLTDPKKNYAGTDKFLRGVEKNVMVVSCVYPSSEKNGSTNLNRMNGVMFPANSSGYSDRININGPGTPRPANRTKFSLSVPLTANGLPDSTENKESTVEHEPRVHSELQTDKESDSSNSVKNKHLEEDDTMSDGHEVKRLKFDKDEDEEDEIAGSQSESSSSDSVSVNVTSEIPSFQKNSQCVEQNSSEQDSQDIQTDESNKMENEEAESVNSANLDSTENSEMDYSEQQYRSNEELNVEVKQTEIHNVVISRSEACCGKKETEETFFAEKVVSPPEMENSSKTTENVQEPVEHN</sequence>
<dbReference type="GO" id="GO:0030289">
    <property type="term" value="C:protein phosphatase 4 complex"/>
    <property type="evidence" value="ECO:0007669"/>
    <property type="project" value="InterPro"/>
</dbReference>
<reference evidence="3 4" key="1">
    <citation type="journal article" date="2021" name="Cell">
        <title>Tracing the genetic footprints of vertebrate landing in non-teleost ray-finned fishes.</title>
        <authorList>
            <person name="Bi X."/>
            <person name="Wang K."/>
            <person name="Yang L."/>
            <person name="Pan H."/>
            <person name="Jiang H."/>
            <person name="Wei Q."/>
            <person name="Fang M."/>
            <person name="Yu H."/>
            <person name="Zhu C."/>
            <person name="Cai Y."/>
            <person name="He Y."/>
            <person name="Gan X."/>
            <person name="Zeng H."/>
            <person name="Yu D."/>
            <person name="Zhu Y."/>
            <person name="Jiang H."/>
            <person name="Qiu Q."/>
            <person name="Yang H."/>
            <person name="Zhang Y.E."/>
            <person name="Wang W."/>
            <person name="Zhu M."/>
            <person name="He S."/>
            <person name="Zhang G."/>
        </authorList>
    </citation>
    <scope>NUCLEOTIDE SEQUENCE [LARGE SCALE GENOMIC DNA]</scope>
    <source>
        <strain evidence="3">Bchr_013</strain>
    </source>
</reference>
<dbReference type="PANTHER" id="PTHR16487">
    <property type="entry name" value="PPP4R2-RELATED PROTEIN"/>
    <property type="match status" value="1"/>
</dbReference>
<comment type="caution">
    <text evidence="3">The sequence shown here is derived from an EMBL/GenBank/DDBJ whole genome shotgun (WGS) entry which is preliminary data.</text>
</comment>
<dbReference type="Proteomes" id="UP000886611">
    <property type="component" value="Unassembled WGS sequence"/>
</dbReference>
<dbReference type="GO" id="GO:0019888">
    <property type="term" value="F:protein phosphatase regulator activity"/>
    <property type="evidence" value="ECO:0007669"/>
    <property type="project" value="InterPro"/>
</dbReference>
<gene>
    <name evidence="3" type="primary">Ppp4r2</name>
    <name evidence="3" type="ORF">GTO96_0005234</name>
</gene>
<feature type="compositionally biased region" description="Basic and acidic residues" evidence="2">
    <location>
        <begin position="197"/>
        <end position="221"/>
    </location>
</feature>
<feature type="compositionally biased region" description="Polar residues" evidence="2">
    <location>
        <begin position="278"/>
        <end position="301"/>
    </location>
</feature>
<dbReference type="GO" id="GO:0005634">
    <property type="term" value="C:nucleus"/>
    <property type="evidence" value="ECO:0007669"/>
    <property type="project" value="TreeGrafter"/>
</dbReference>
<feature type="compositionally biased region" description="Polar residues" evidence="2">
    <location>
        <begin position="385"/>
        <end position="394"/>
    </location>
</feature>
<feature type="region of interest" description="Disordered" evidence="2">
    <location>
        <begin position="187"/>
        <end position="339"/>
    </location>
</feature>
<keyword evidence="4" id="KW-1185">Reference proteome</keyword>
<dbReference type="OrthoDB" id="341898at2759"/>
<evidence type="ECO:0000256" key="1">
    <source>
        <dbReference type="ARBA" id="ARBA00009207"/>
    </source>
</evidence>
<comment type="similarity">
    <text evidence="1">Belongs to the PPP4R2 family.</text>
</comment>